<keyword evidence="2" id="KW-1185">Reference proteome</keyword>
<comment type="caution">
    <text evidence="1">The sequence shown here is derived from an EMBL/GenBank/DDBJ whole genome shotgun (WGS) entry which is preliminary data.</text>
</comment>
<dbReference type="InterPro" id="IPR054221">
    <property type="entry name" value="DUF6941"/>
</dbReference>
<accession>A0ABQ0RMI8</accession>
<dbReference type="RefSeq" id="WP_141357714.1">
    <property type="nucleotide sequence ID" value="NZ_BAAAWM010000001.1"/>
</dbReference>
<gene>
    <name evidence="1" type="ORF">ANI01nite_19530</name>
</gene>
<protein>
    <submittedName>
        <fullName evidence="1">Uncharacterized protein</fullName>
    </submittedName>
</protein>
<reference evidence="1 2" key="1">
    <citation type="submission" date="2019-06" db="EMBL/GenBank/DDBJ databases">
        <title>Whole genome shotgun sequence of Glutamicibacter nicotianae NBRC 14234.</title>
        <authorList>
            <person name="Hosoyama A."/>
            <person name="Uohara A."/>
            <person name="Ohji S."/>
            <person name="Ichikawa N."/>
        </authorList>
    </citation>
    <scope>NUCLEOTIDE SEQUENCE [LARGE SCALE GENOMIC DNA]</scope>
    <source>
        <strain evidence="1 2">NBRC 14234</strain>
    </source>
</reference>
<dbReference type="Proteomes" id="UP000316242">
    <property type="component" value="Unassembled WGS sequence"/>
</dbReference>
<dbReference type="EMBL" id="BJNE01000007">
    <property type="protein sequence ID" value="GEC12750.1"/>
    <property type="molecule type" value="Genomic_DNA"/>
</dbReference>
<sequence>METAELDYAFLADFAQVSDNKLTTVGASYTHVYTSSVPGGHLLYIAGRIRCPENLQEVPLKIVASPPNKEFEIAGELTLGHQGEIRPYDGKVGLLFSMGINLPLPSEGLYEINLFLEDRLVRRLAFSVELRRG</sequence>
<proteinExistence type="predicted"/>
<organism evidence="1 2">
    <name type="scientific">Glutamicibacter nicotianae</name>
    <name type="common">Arthrobacter nicotianae</name>
    <dbReference type="NCBI Taxonomy" id="37929"/>
    <lineage>
        <taxon>Bacteria</taxon>
        <taxon>Bacillati</taxon>
        <taxon>Actinomycetota</taxon>
        <taxon>Actinomycetes</taxon>
        <taxon>Micrococcales</taxon>
        <taxon>Micrococcaceae</taxon>
        <taxon>Glutamicibacter</taxon>
    </lineage>
</organism>
<evidence type="ECO:0000313" key="1">
    <source>
        <dbReference type="EMBL" id="GEC12750.1"/>
    </source>
</evidence>
<evidence type="ECO:0000313" key="2">
    <source>
        <dbReference type="Proteomes" id="UP000316242"/>
    </source>
</evidence>
<dbReference type="Pfam" id="PF22091">
    <property type="entry name" value="DUF6941"/>
    <property type="match status" value="1"/>
</dbReference>
<name>A0ABQ0RMI8_GLUNI</name>